<proteinExistence type="predicted"/>
<reference evidence="2" key="1">
    <citation type="submission" date="2025-08" db="UniProtKB">
        <authorList>
            <consortium name="RefSeq"/>
        </authorList>
    </citation>
    <scope>IDENTIFICATION</scope>
    <source>
        <tissue evidence="2">Tentacle</tissue>
    </source>
</reference>
<dbReference type="AlphaFoldDB" id="A0A6P8HRF7"/>
<dbReference type="InParanoid" id="A0A6P8HRF7"/>
<dbReference type="KEGG" id="aten:116294272"/>
<keyword evidence="1" id="KW-1185">Reference proteome</keyword>
<accession>A0A6P8HRF7</accession>
<sequence>NSSSRQHYKNRIVEHWQAFNPTQVRLSLYKNKTEVVRLVFNAKGSTKTNWFSRDRLLTSPWTDIHSQPVNHFSITGEIGVVVRRSFYINSLYDDCNDVGWMGLIELIPGPCPYENKQPLFSILYPSGSQRVIFSKSDVGVADTMAICIR</sequence>
<dbReference type="GeneID" id="116294272"/>
<protein>
    <submittedName>
        <fullName evidence="2">Uncharacterized protein LOC116294272</fullName>
    </submittedName>
</protein>
<gene>
    <name evidence="2" type="primary">LOC116294272</name>
</gene>
<organism evidence="1 2">
    <name type="scientific">Actinia tenebrosa</name>
    <name type="common">Australian red waratah sea anemone</name>
    <dbReference type="NCBI Taxonomy" id="6105"/>
    <lineage>
        <taxon>Eukaryota</taxon>
        <taxon>Metazoa</taxon>
        <taxon>Cnidaria</taxon>
        <taxon>Anthozoa</taxon>
        <taxon>Hexacorallia</taxon>
        <taxon>Actiniaria</taxon>
        <taxon>Actiniidae</taxon>
        <taxon>Actinia</taxon>
    </lineage>
</organism>
<evidence type="ECO:0000313" key="1">
    <source>
        <dbReference type="Proteomes" id="UP000515163"/>
    </source>
</evidence>
<evidence type="ECO:0000313" key="2">
    <source>
        <dbReference type="RefSeq" id="XP_031557693.1"/>
    </source>
</evidence>
<dbReference type="RefSeq" id="XP_031557693.1">
    <property type="nucleotide sequence ID" value="XM_031701833.1"/>
</dbReference>
<dbReference type="Proteomes" id="UP000515163">
    <property type="component" value="Unplaced"/>
</dbReference>
<name>A0A6P8HRF7_ACTTE</name>
<feature type="non-terminal residue" evidence="2">
    <location>
        <position position="1"/>
    </location>
</feature>
<dbReference type="OrthoDB" id="6134084at2759"/>